<dbReference type="AlphaFoldDB" id="A0A1Y3LGF5"/>
<gene>
    <name evidence="1" type="ORF">CAZ10_19425</name>
</gene>
<protein>
    <recommendedName>
        <fullName evidence="3">Bacteriophage protein</fullName>
    </recommendedName>
</protein>
<comment type="caution">
    <text evidence="1">The sequence shown here is derived from an EMBL/GenBank/DDBJ whole genome shotgun (WGS) entry which is preliminary data.</text>
</comment>
<dbReference type="Proteomes" id="UP000194857">
    <property type="component" value="Unassembled WGS sequence"/>
</dbReference>
<evidence type="ECO:0000313" key="2">
    <source>
        <dbReference type="Proteomes" id="UP000194857"/>
    </source>
</evidence>
<dbReference type="EMBL" id="NFFZ01000010">
    <property type="protein sequence ID" value="OTI59679.1"/>
    <property type="molecule type" value="Genomic_DNA"/>
</dbReference>
<organism evidence="1 2">
    <name type="scientific">Pseudomonas aeruginosa</name>
    <dbReference type="NCBI Taxonomy" id="287"/>
    <lineage>
        <taxon>Bacteria</taxon>
        <taxon>Pseudomonadati</taxon>
        <taxon>Pseudomonadota</taxon>
        <taxon>Gammaproteobacteria</taxon>
        <taxon>Pseudomonadales</taxon>
        <taxon>Pseudomonadaceae</taxon>
        <taxon>Pseudomonas</taxon>
    </lineage>
</organism>
<reference evidence="1 2" key="1">
    <citation type="submission" date="2017-05" db="EMBL/GenBank/DDBJ databases">
        <authorList>
            <person name="Song R."/>
            <person name="Chenine A.L."/>
            <person name="Ruprecht R.M."/>
        </authorList>
    </citation>
    <scope>NUCLEOTIDE SEQUENCE [LARGE SCALE GENOMIC DNA]</scope>
    <source>
        <strain evidence="1 2">S567_C10_BS</strain>
    </source>
</reference>
<evidence type="ECO:0000313" key="1">
    <source>
        <dbReference type="EMBL" id="OTI59679.1"/>
    </source>
</evidence>
<proteinExistence type="predicted"/>
<accession>A0A1Y3LGF5</accession>
<name>A0A1Y3LGF5_PSEAI</name>
<sequence length="92" mass="10216">MTVLVVRLKKGWTLKLDRKVNDANRAGVWSFHCSESTFVPGMDNLLRHAAIRPAEPAEGKSTEVEVAICRPGDPEEKWIPVGKGVAVYEAER</sequence>
<evidence type="ECO:0008006" key="3">
    <source>
        <dbReference type="Google" id="ProtNLM"/>
    </source>
</evidence>